<evidence type="ECO:0000313" key="2">
    <source>
        <dbReference type="Proteomes" id="UP000184226"/>
    </source>
</evidence>
<protein>
    <submittedName>
        <fullName evidence="1">Uncharacterized protein</fullName>
    </submittedName>
</protein>
<dbReference type="EMBL" id="FQXE01000002">
    <property type="protein sequence ID" value="SHH13353.1"/>
    <property type="molecule type" value="Genomic_DNA"/>
</dbReference>
<reference evidence="1 2" key="1">
    <citation type="submission" date="2016-11" db="EMBL/GenBank/DDBJ databases">
        <authorList>
            <person name="Jaros S."/>
            <person name="Januszkiewicz K."/>
            <person name="Wedrychowicz H."/>
        </authorList>
    </citation>
    <scope>NUCLEOTIDE SEQUENCE [LARGE SCALE GENOMIC DNA]</scope>
    <source>
        <strain evidence="1 2">CGMCC 1.10190</strain>
    </source>
</reference>
<name>A0A1M5QIK3_9BURK</name>
<keyword evidence="2" id="KW-1185">Reference proteome</keyword>
<organism evidence="1 2">
    <name type="scientific">Pollutimonas bauzanensis</name>
    <dbReference type="NCBI Taxonomy" id="658167"/>
    <lineage>
        <taxon>Bacteria</taxon>
        <taxon>Pseudomonadati</taxon>
        <taxon>Pseudomonadota</taxon>
        <taxon>Betaproteobacteria</taxon>
        <taxon>Burkholderiales</taxon>
        <taxon>Alcaligenaceae</taxon>
        <taxon>Pollutimonas</taxon>
    </lineage>
</organism>
<gene>
    <name evidence="1" type="ORF">SAMN04488135_102276</name>
</gene>
<sequence>MSAIGYAGMELRGLLRGEASDAELESARRVRAEPAPFIWDVIE</sequence>
<dbReference type="Proteomes" id="UP000184226">
    <property type="component" value="Unassembled WGS sequence"/>
</dbReference>
<evidence type="ECO:0000313" key="1">
    <source>
        <dbReference type="EMBL" id="SHH13353.1"/>
    </source>
</evidence>
<dbReference type="AlphaFoldDB" id="A0A1M5QIK3"/>
<accession>A0A1M5QIK3</accession>
<proteinExistence type="predicted"/>